<sequence>MFCCCKRDKLSCVCACTCHSICWRRYNDFQQSLCRYTGGSSFGFPIPRCGYYSDLVLVPAMWHPTDSMMTCQRFSDMILYAFH</sequence>
<dbReference type="AlphaFoldDB" id="A0A0A8YNF0"/>
<evidence type="ECO:0000313" key="1">
    <source>
        <dbReference type="EMBL" id="JAD28239.1"/>
    </source>
</evidence>
<accession>A0A0A8YNF0</accession>
<proteinExistence type="predicted"/>
<reference evidence="1" key="1">
    <citation type="submission" date="2014-09" db="EMBL/GenBank/DDBJ databases">
        <authorList>
            <person name="Magalhaes I.L.F."/>
            <person name="Oliveira U."/>
            <person name="Santos F.R."/>
            <person name="Vidigal T.H.D.A."/>
            <person name="Brescovit A.D."/>
            <person name="Santos A.J."/>
        </authorList>
    </citation>
    <scope>NUCLEOTIDE SEQUENCE</scope>
    <source>
        <tissue evidence="1">Shoot tissue taken approximately 20 cm above the soil surface</tissue>
    </source>
</reference>
<reference evidence="1" key="2">
    <citation type="journal article" date="2015" name="Data Brief">
        <title>Shoot transcriptome of the giant reed, Arundo donax.</title>
        <authorList>
            <person name="Barrero R.A."/>
            <person name="Guerrero F.D."/>
            <person name="Moolhuijzen P."/>
            <person name="Goolsby J.A."/>
            <person name="Tidwell J."/>
            <person name="Bellgard S.E."/>
            <person name="Bellgard M.I."/>
        </authorList>
    </citation>
    <scope>NUCLEOTIDE SEQUENCE</scope>
    <source>
        <tissue evidence="1">Shoot tissue taken approximately 20 cm above the soil surface</tissue>
    </source>
</reference>
<protein>
    <submittedName>
        <fullName evidence="1">Uncharacterized protein</fullName>
    </submittedName>
</protein>
<name>A0A0A8YNF0_ARUDO</name>
<organism evidence="1">
    <name type="scientific">Arundo donax</name>
    <name type="common">Giant reed</name>
    <name type="synonym">Donax arundinaceus</name>
    <dbReference type="NCBI Taxonomy" id="35708"/>
    <lineage>
        <taxon>Eukaryota</taxon>
        <taxon>Viridiplantae</taxon>
        <taxon>Streptophyta</taxon>
        <taxon>Embryophyta</taxon>
        <taxon>Tracheophyta</taxon>
        <taxon>Spermatophyta</taxon>
        <taxon>Magnoliopsida</taxon>
        <taxon>Liliopsida</taxon>
        <taxon>Poales</taxon>
        <taxon>Poaceae</taxon>
        <taxon>PACMAD clade</taxon>
        <taxon>Arundinoideae</taxon>
        <taxon>Arundineae</taxon>
        <taxon>Arundo</taxon>
    </lineage>
</organism>
<dbReference type="EMBL" id="GBRH01269656">
    <property type="protein sequence ID" value="JAD28239.1"/>
    <property type="molecule type" value="Transcribed_RNA"/>
</dbReference>